<dbReference type="KEGG" id="cmr:Cycma_4199"/>
<accession>G0IVA4</accession>
<keyword evidence="1" id="KW-0732">Signal</keyword>
<name>G0IVA4_CYCMS</name>
<dbReference type="STRING" id="880070.Cycma_4199"/>
<feature type="signal peptide" evidence="1">
    <location>
        <begin position="1"/>
        <end position="19"/>
    </location>
</feature>
<gene>
    <name evidence="2" type="ordered locus">Cycma_4199</name>
</gene>
<evidence type="ECO:0000256" key="1">
    <source>
        <dbReference type="SAM" id="SignalP"/>
    </source>
</evidence>
<dbReference type="AlphaFoldDB" id="G0IVA4"/>
<dbReference type="eggNOG" id="ENOG5032YTJ">
    <property type="taxonomic scope" value="Bacteria"/>
</dbReference>
<keyword evidence="3" id="KW-1185">Reference proteome</keyword>
<organism evidence="2 3">
    <name type="scientific">Cyclobacterium marinum (strain ATCC 25205 / DSM 745 / LMG 13164 / NCIMB 1802)</name>
    <name type="common">Flectobacillus marinus</name>
    <dbReference type="NCBI Taxonomy" id="880070"/>
    <lineage>
        <taxon>Bacteria</taxon>
        <taxon>Pseudomonadati</taxon>
        <taxon>Bacteroidota</taxon>
        <taxon>Cytophagia</taxon>
        <taxon>Cytophagales</taxon>
        <taxon>Cyclobacteriaceae</taxon>
        <taxon>Cyclobacterium</taxon>
    </lineage>
</organism>
<evidence type="ECO:0000313" key="2">
    <source>
        <dbReference type="EMBL" id="AEL27903.1"/>
    </source>
</evidence>
<dbReference type="RefSeq" id="WP_014022187.1">
    <property type="nucleotide sequence ID" value="NC_015914.1"/>
</dbReference>
<sequence>MKSLIFAFAFLTIATVGFSQTDNDLKGPAAKNYKPWQQEDKAPAIKVYTSETATKLQGPSAKNKKTWELETKNYQETALVTTRPRVTGPKAKNAKVWSN</sequence>
<reference evidence="3" key="1">
    <citation type="submission" date="2011-07" db="EMBL/GenBank/DDBJ databases">
        <title>The complete genome of Cyclobacterium marinum DSM 745.</title>
        <authorList>
            <person name="Lucas S."/>
            <person name="Han J."/>
            <person name="Lapidus A."/>
            <person name="Bruce D."/>
            <person name="Goodwin L."/>
            <person name="Pitluck S."/>
            <person name="Peters L."/>
            <person name="Kyrpides N."/>
            <person name="Mavromatis K."/>
            <person name="Ivanova N."/>
            <person name="Ovchinnikova G."/>
            <person name="Chertkov O."/>
            <person name="Detter J.C."/>
            <person name="Tapia R."/>
            <person name="Han C."/>
            <person name="Land M."/>
            <person name="Hauser L."/>
            <person name="Markowitz V."/>
            <person name="Cheng J.-F."/>
            <person name="Hugenholtz P."/>
            <person name="Woyke T."/>
            <person name="Wu D."/>
            <person name="Tindall B."/>
            <person name="Schuetze A."/>
            <person name="Brambilla E."/>
            <person name="Klenk H.-P."/>
            <person name="Eisen J.A."/>
        </authorList>
    </citation>
    <scope>NUCLEOTIDE SEQUENCE [LARGE SCALE GENOMIC DNA]</scope>
    <source>
        <strain evidence="3">ATCC 25205 / DSM 745 / LMG 13164 / NCIMB 1802</strain>
    </source>
</reference>
<evidence type="ECO:0000313" key="3">
    <source>
        <dbReference type="Proteomes" id="UP000001635"/>
    </source>
</evidence>
<dbReference type="HOGENOM" id="CLU_2315611_0_0_10"/>
<dbReference type="EMBL" id="CP002955">
    <property type="protein sequence ID" value="AEL27903.1"/>
    <property type="molecule type" value="Genomic_DNA"/>
</dbReference>
<protein>
    <submittedName>
        <fullName evidence="2">Uncharacterized protein</fullName>
    </submittedName>
</protein>
<feature type="chain" id="PRO_5003400640" evidence="1">
    <location>
        <begin position="20"/>
        <end position="99"/>
    </location>
</feature>
<proteinExistence type="predicted"/>
<dbReference type="Proteomes" id="UP000001635">
    <property type="component" value="Chromosome"/>
</dbReference>
<dbReference type="OrthoDB" id="797657at2"/>